<dbReference type="STRING" id="351160.LRC505"/>
<keyword evidence="1" id="KW-1133">Transmembrane helix</keyword>
<dbReference type="OrthoDB" id="135845at2157"/>
<accession>Q0W844</accession>
<dbReference type="GO" id="GO:0005198">
    <property type="term" value="F:structural molecule activity"/>
    <property type="evidence" value="ECO:0007669"/>
    <property type="project" value="InterPro"/>
</dbReference>
<proteinExistence type="predicted"/>
<name>Q0W844_METAR</name>
<keyword evidence="1" id="KW-0472">Membrane</keyword>
<keyword evidence="3" id="KW-1185">Reference proteome</keyword>
<dbReference type="EMBL" id="AM114193">
    <property type="protein sequence ID" value="CAJ35449.1"/>
    <property type="molecule type" value="Genomic_DNA"/>
</dbReference>
<dbReference type="KEGG" id="rci:LRC505"/>
<reference evidence="2 3" key="1">
    <citation type="journal article" date="2006" name="Science">
        <title>Genome of rice cluster I archaea -- the key methane producers in the rice rhizosphere.</title>
        <authorList>
            <person name="Erkel C."/>
            <person name="Kube M."/>
            <person name="Reinhardt R."/>
            <person name="Liesack W."/>
        </authorList>
    </citation>
    <scope>NUCLEOTIDE SEQUENCE [LARGE SCALE GENOMIC DNA]</scope>
    <source>
        <strain evidence="3">DSM 22066 / NBRC 105507 / MRE50</strain>
    </source>
</reference>
<evidence type="ECO:0000313" key="3">
    <source>
        <dbReference type="Proteomes" id="UP000000663"/>
    </source>
</evidence>
<protein>
    <recommendedName>
        <fullName evidence="4">Archaeal Type IV pilin N-terminal domain-containing protein</fullName>
    </recommendedName>
</protein>
<dbReference type="InterPro" id="IPR002774">
    <property type="entry name" value="Flagellin_arc-type"/>
</dbReference>
<dbReference type="AlphaFoldDB" id="Q0W844"/>
<organism evidence="2 3">
    <name type="scientific">Methanocella arvoryzae (strain DSM 22066 / NBRC 105507 / MRE50)</name>
    <dbReference type="NCBI Taxonomy" id="351160"/>
    <lineage>
        <taxon>Archaea</taxon>
        <taxon>Methanobacteriati</taxon>
        <taxon>Methanobacteriota</taxon>
        <taxon>Stenosarchaea group</taxon>
        <taxon>Methanomicrobia</taxon>
        <taxon>Methanocellales</taxon>
        <taxon>Methanocellaceae</taxon>
        <taxon>Methanocella</taxon>
    </lineage>
</organism>
<feature type="transmembrane region" description="Helical" evidence="1">
    <location>
        <begin position="6"/>
        <end position="27"/>
    </location>
</feature>
<gene>
    <name evidence="2" type="ORF">LRC505</name>
</gene>
<dbReference type="GO" id="GO:0097588">
    <property type="term" value="P:archaeal or bacterial-type flagellum-dependent cell motility"/>
    <property type="evidence" value="ECO:0007669"/>
    <property type="project" value="InterPro"/>
</dbReference>
<sequence>MAQNTISTAILIIAGVVAVAALINAMFPAVYGISGSVTSVSEASGDRMKTDFTIISEGLDPSVSSTLHVYVKNTGKLTITGANLVKTDVYFGSGSDLYKCKTGTALPSWQYEIQDGNGDQNWDPGETLDIAISTDDYDFRSDRQIVRLVVYNGVAAGKEFTL</sequence>
<dbReference type="RefSeq" id="WP_012037044.1">
    <property type="nucleotide sequence ID" value="NC_009464.1"/>
</dbReference>
<dbReference type="Pfam" id="PF01917">
    <property type="entry name" value="Flagellin_arch-type"/>
    <property type="match status" value="1"/>
</dbReference>
<evidence type="ECO:0000313" key="2">
    <source>
        <dbReference type="EMBL" id="CAJ35449.1"/>
    </source>
</evidence>
<keyword evidence="1" id="KW-0812">Transmembrane</keyword>
<evidence type="ECO:0008006" key="4">
    <source>
        <dbReference type="Google" id="ProtNLM"/>
    </source>
</evidence>
<evidence type="ECO:0000256" key="1">
    <source>
        <dbReference type="SAM" id="Phobius"/>
    </source>
</evidence>
<dbReference type="GeneID" id="5144957"/>
<dbReference type="eggNOG" id="arCOG01822">
    <property type="taxonomic scope" value="Archaea"/>
</dbReference>
<dbReference type="Proteomes" id="UP000000663">
    <property type="component" value="Chromosome"/>
</dbReference>